<name>A0ABT1PB07_9ACTN</name>
<dbReference type="EMBL" id="JANFNH010000003">
    <property type="protein sequence ID" value="MCQ4041428.1"/>
    <property type="molecule type" value="Genomic_DNA"/>
</dbReference>
<evidence type="ECO:0000256" key="1">
    <source>
        <dbReference type="SAM" id="MobiDB-lite"/>
    </source>
</evidence>
<comment type="caution">
    <text evidence="2">The sequence shown here is derived from an EMBL/GenBank/DDBJ whole genome shotgun (WGS) entry which is preliminary data.</text>
</comment>
<gene>
    <name evidence="2" type="ORF">NON19_05145</name>
</gene>
<feature type="compositionally biased region" description="Basic and acidic residues" evidence="1">
    <location>
        <begin position="178"/>
        <end position="204"/>
    </location>
</feature>
<reference evidence="2 3" key="1">
    <citation type="submission" date="2022-06" db="EMBL/GenBank/DDBJ databases">
        <title>Draft genome sequence of type strain Streptomyces rubrisoli DSM 42083.</title>
        <authorList>
            <person name="Duangmal K."/>
            <person name="Klaysubun C."/>
        </authorList>
    </citation>
    <scope>NUCLEOTIDE SEQUENCE [LARGE SCALE GENOMIC DNA]</scope>
    <source>
        <strain evidence="2 3">DSM 42083</strain>
    </source>
</reference>
<evidence type="ECO:0000313" key="3">
    <source>
        <dbReference type="Proteomes" id="UP001206206"/>
    </source>
</evidence>
<dbReference type="RefSeq" id="WP_255925416.1">
    <property type="nucleotide sequence ID" value="NZ_JANFNH010000003.1"/>
</dbReference>
<sequence>MRTVLDGEVHVHYHQLYVESDMDDEVYGMRDAAGGQANGLCGAAIPGFLHLITGLHTGNVGFTVEVHDEEPPLDGTWQEVVEVSFTPASEETLLVEWGGGECWPMDLAPVPHRVRYCATGMDEANAADTRIDPEPQYDRYLLQFWPAPPAADRVVKQTSEIAAYWHGVARELPPPPSPEERAEAKRRERQAEEEAAERQRRERELEWEREEWGGRLPSERLRQLGGNAMGMARLDRDLVDVIAAATANSQRTLACWAAGRAYALAGLAEIDWIAPALRAAEHGEPLPAPFDDAANGFERVWDRLWSDERIPDTRVPSIIGDTDVPAMSQQAMAVPALFAAVESDPLQAALDALFAAAAAYGADRFPDLLAEARRTFAAAHATASRTSTSVPPDVAG</sequence>
<keyword evidence="3" id="KW-1185">Reference proteome</keyword>
<protein>
    <submittedName>
        <fullName evidence="2">Uncharacterized protein</fullName>
    </submittedName>
</protein>
<evidence type="ECO:0000313" key="2">
    <source>
        <dbReference type="EMBL" id="MCQ4041428.1"/>
    </source>
</evidence>
<accession>A0ABT1PB07</accession>
<feature type="region of interest" description="Disordered" evidence="1">
    <location>
        <begin position="168"/>
        <end position="204"/>
    </location>
</feature>
<dbReference type="Proteomes" id="UP001206206">
    <property type="component" value="Unassembled WGS sequence"/>
</dbReference>
<proteinExistence type="predicted"/>
<organism evidence="2 3">
    <name type="scientific">Streptantibioticus rubrisoli</name>
    <dbReference type="NCBI Taxonomy" id="1387313"/>
    <lineage>
        <taxon>Bacteria</taxon>
        <taxon>Bacillati</taxon>
        <taxon>Actinomycetota</taxon>
        <taxon>Actinomycetes</taxon>
        <taxon>Kitasatosporales</taxon>
        <taxon>Streptomycetaceae</taxon>
        <taxon>Streptantibioticus</taxon>
    </lineage>
</organism>